<gene>
    <name evidence="12" type="primary">BQ5605_C001g00916</name>
    <name evidence="12" type="ORF">BQ5605_C001G00916</name>
</gene>
<evidence type="ECO:0000313" key="12">
    <source>
        <dbReference type="EMBL" id="SGY50696.1"/>
    </source>
</evidence>
<dbReference type="InterPro" id="IPR023395">
    <property type="entry name" value="MCP_dom_sf"/>
</dbReference>
<feature type="repeat" description="Solcar" evidence="10">
    <location>
        <begin position="10"/>
        <end position="143"/>
    </location>
</feature>
<keyword evidence="3 11" id="KW-0813">Transport</keyword>
<feature type="repeat" description="Solcar" evidence="10">
    <location>
        <begin position="155"/>
        <end position="247"/>
    </location>
</feature>
<evidence type="ECO:0000256" key="7">
    <source>
        <dbReference type="ARBA" id="ARBA00022989"/>
    </source>
</evidence>
<evidence type="ECO:0000256" key="3">
    <source>
        <dbReference type="ARBA" id="ARBA00022448"/>
    </source>
</evidence>
<dbReference type="Gene3D" id="1.50.40.10">
    <property type="entry name" value="Mitochondrial carrier domain"/>
    <property type="match status" value="2"/>
</dbReference>
<evidence type="ECO:0000256" key="1">
    <source>
        <dbReference type="ARBA" id="ARBA00004448"/>
    </source>
</evidence>
<accession>A0A2X0P7D4</accession>
<keyword evidence="6" id="KW-0999">Mitochondrion inner membrane</keyword>
<evidence type="ECO:0000256" key="8">
    <source>
        <dbReference type="ARBA" id="ARBA00023128"/>
    </source>
</evidence>
<keyword evidence="4 10" id="KW-0812">Transmembrane</keyword>
<comment type="subcellular location">
    <subcellularLocation>
        <location evidence="1">Mitochondrion inner membrane</location>
        <topology evidence="1">Multi-pass membrane protein</topology>
    </subcellularLocation>
</comment>
<keyword evidence="5" id="KW-0677">Repeat</keyword>
<keyword evidence="7" id="KW-1133">Transmembrane helix</keyword>
<proteinExistence type="inferred from homology"/>
<protein>
    <submittedName>
        <fullName evidence="12">BQ5605_C001g00916 protein</fullName>
    </submittedName>
</protein>
<dbReference type="SUPFAM" id="SSF103506">
    <property type="entry name" value="Mitochondrial carrier"/>
    <property type="match status" value="1"/>
</dbReference>
<keyword evidence="13" id="KW-1185">Reference proteome</keyword>
<dbReference type="PROSITE" id="PS50920">
    <property type="entry name" value="SOLCAR"/>
    <property type="match status" value="3"/>
</dbReference>
<dbReference type="AlphaFoldDB" id="A0A2X0P7D4"/>
<comment type="similarity">
    <text evidence="2 11">Belongs to the mitochondrial carrier (TC 2.A.29) family.</text>
</comment>
<reference evidence="12 13" key="1">
    <citation type="submission" date="2016-11" db="EMBL/GenBank/DDBJ databases">
        <authorList>
            <person name="Jaros S."/>
            <person name="Januszkiewicz K."/>
            <person name="Wedrychowicz H."/>
        </authorList>
    </citation>
    <scope>NUCLEOTIDE SEQUENCE [LARGE SCALE GENOMIC DNA]</scope>
</reference>
<dbReference type="PANTHER" id="PTHR45928:SF1">
    <property type="entry name" value="RE38146P"/>
    <property type="match status" value="1"/>
</dbReference>
<keyword evidence="9 10" id="KW-0472">Membrane</keyword>
<dbReference type="InterPro" id="IPR051508">
    <property type="entry name" value="Mito_Carrier_Antiporter"/>
</dbReference>
<dbReference type="Proteomes" id="UP000249464">
    <property type="component" value="Unassembled WGS sequence"/>
</dbReference>
<evidence type="ECO:0000256" key="4">
    <source>
        <dbReference type="ARBA" id="ARBA00022692"/>
    </source>
</evidence>
<dbReference type="InterPro" id="IPR018108">
    <property type="entry name" value="MCP_transmembrane"/>
</dbReference>
<dbReference type="STRING" id="796604.A0A2X0P7D4"/>
<evidence type="ECO:0000256" key="6">
    <source>
        <dbReference type="ARBA" id="ARBA00022792"/>
    </source>
</evidence>
<evidence type="ECO:0000256" key="10">
    <source>
        <dbReference type="PROSITE-ProRule" id="PRU00282"/>
    </source>
</evidence>
<keyword evidence="8" id="KW-0496">Mitochondrion</keyword>
<evidence type="ECO:0000256" key="11">
    <source>
        <dbReference type="RuleBase" id="RU000488"/>
    </source>
</evidence>
<evidence type="ECO:0000256" key="9">
    <source>
        <dbReference type="ARBA" id="ARBA00023136"/>
    </source>
</evidence>
<dbReference type="GO" id="GO:0005743">
    <property type="term" value="C:mitochondrial inner membrane"/>
    <property type="evidence" value="ECO:0007669"/>
    <property type="project" value="UniProtKB-SubCell"/>
</dbReference>
<evidence type="ECO:0000313" key="13">
    <source>
        <dbReference type="Proteomes" id="UP000249464"/>
    </source>
</evidence>
<dbReference type="Pfam" id="PF00153">
    <property type="entry name" value="Mito_carr"/>
    <property type="match status" value="4"/>
</dbReference>
<evidence type="ECO:0000256" key="5">
    <source>
        <dbReference type="ARBA" id="ARBA00022737"/>
    </source>
</evidence>
<evidence type="ECO:0000256" key="2">
    <source>
        <dbReference type="ARBA" id="ARBA00006375"/>
    </source>
</evidence>
<name>A0A2X0P7D4_9BASI</name>
<feature type="repeat" description="Solcar" evidence="10">
    <location>
        <begin position="255"/>
        <end position="351"/>
    </location>
</feature>
<dbReference type="EMBL" id="FQNC01000043">
    <property type="protein sequence ID" value="SGY50696.1"/>
    <property type="molecule type" value="Genomic_DNA"/>
</dbReference>
<organism evidence="12 13">
    <name type="scientific">Microbotryum silenes-dioicae</name>
    <dbReference type="NCBI Taxonomy" id="796604"/>
    <lineage>
        <taxon>Eukaryota</taxon>
        <taxon>Fungi</taxon>
        <taxon>Dikarya</taxon>
        <taxon>Basidiomycota</taxon>
        <taxon>Pucciniomycotina</taxon>
        <taxon>Microbotryomycetes</taxon>
        <taxon>Microbotryales</taxon>
        <taxon>Microbotryaceae</taxon>
        <taxon>Microbotryum</taxon>
    </lineage>
</organism>
<dbReference type="PANTHER" id="PTHR45928">
    <property type="entry name" value="RE38146P"/>
    <property type="match status" value="1"/>
</dbReference>
<sequence length="364" mass="38898">MASSSADIKLNPFEGFISGALAACTAVTVTNPAEVMKTRLQLDGELGGKASALGAVSASSTQAGSTTKAGIPDLKALPQDVLNPSGPKAAKAAKVYSGPIDAFQKTWKYEGIRGVQRGLGAAYTYQIALNGSRLGFYEPIRTSINSVVGYRPDQVVTWTSLMSGASSGVIGAIFGNPLFLVKARMQAYSAFNPVGAQHHYPSVAYAFRKIIRDEGPKGLVRGMDAAMLRTAMGSSVQLPAYNFAKVNLAEHGVKDGWLMYLLASTFSGSCVCAVMQPADTALTRMYNQSPNSLGPDGKPRGLLYKNPIDCLFKTWKAEGIRGLYKGTTAHLMRVAPHTIVTLVANEQFSRRWIAYKKSSIIARD</sequence>